<keyword evidence="1" id="KW-0812">Transmembrane</keyword>
<evidence type="ECO:0000256" key="1">
    <source>
        <dbReference type="SAM" id="Phobius"/>
    </source>
</evidence>
<dbReference type="Proteomes" id="UP001170310">
    <property type="component" value="Unassembled WGS sequence"/>
</dbReference>
<dbReference type="GeneID" id="72469521"/>
<name>A0AAW7YMJ2_9STAP</name>
<evidence type="ECO:0000313" key="2">
    <source>
        <dbReference type="EMBL" id="MDO6572598.1"/>
    </source>
</evidence>
<sequence>MKKRYLIVLVLYSLTHLVSAITVSSKCISNRYLRFVLRTLLGYGIFATGLHYFAKLKRKAK</sequence>
<accession>A0AAW7YMJ2</accession>
<dbReference type="AlphaFoldDB" id="A0AAW7YMJ2"/>
<protein>
    <submittedName>
        <fullName evidence="2">Uncharacterized protein</fullName>
    </submittedName>
</protein>
<proteinExistence type="predicted"/>
<keyword evidence="3" id="KW-1185">Reference proteome</keyword>
<gene>
    <name evidence="2" type="ORF">Q4528_00330</name>
</gene>
<comment type="caution">
    <text evidence="2">The sequence shown here is derived from an EMBL/GenBank/DDBJ whole genome shotgun (WGS) entry which is preliminary data.</text>
</comment>
<keyword evidence="1" id="KW-0472">Membrane</keyword>
<dbReference type="RefSeq" id="WP_017637726.1">
    <property type="nucleotide sequence ID" value="NZ_JAUOQO010000001.1"/>
</dbReference>
<dbReference type="EMBL" id="JAUOQO010000001">
    <property type="protein sequence ID" value="MDO6572598.1"/>
    <property type="molecule type" value="Genomic_DNA"/>
</dbReference>
<reference evidence="2" key="1">
    <citation type="submission" date="2023-07" db="EMBL/GenBank/DDBJ databases">
        <title>Genome content predicts the carbon catabolic preferences of heterotrophic bacteria.</title>
        <authorList>
            <person name="Gralka M."/>
        </authorList>
    </citation>
    <scope>NUCLEOTIDE SEQUENCE</scope>
    <source>
        <strain evidence="2">E2R20</strain>
    </source>
</reference>
<evidence type="ECO:0000313" key="3">
    <source>
        <dbReference type="Proteomes" id="UP001170310"/>
    </source>
</evidence>
<keyword evidence="1" id="KW-1133">Transmembrane helix</keyword>
<organism evidence="2 3">
    <name type="scientific">Staphylococcus pasteuri_A</name>
    <dbReference type="NCBI Taxonomy" id="3062664"/>
    <lineage>
        <taxon>Bacteria</taxon>
        <taxon>Bacillati</taxon>
        <taxon>Bacillota</taxon>
        <taxon>Bacilli</taxon>
        <taxon>Bacillales</taxon>
        <taxon>Staphylococcaceae</taxon>
        <taxon>Staphylococcus</taxon>
    </lineage>
</organism>
<feature type="transmembrane region" description="Helical" evidence="1">
    <location>
        <begin position="35"/>
        <end position="54"/>
    </location>
</feature>